<dbReference type="GO" id="GO:0022625">
    <property type="term" value="C:cytosolic large ribosomal subunit"/>
    <property type="evidence" value="ECO:0007669"/>
    <property type="project" value="TreeGrafter"/>
</dbReference>
<evidence type="ECO:0000256" key="1">
    <source>
        <dbReference type="ARBA" id="ARBA00009451"/>
    </source>
</evidence>
<dbReference type="NCBIfam" id="TIGR01044">
    <property type="entry name" value="rplV_bact"/>
    <property type="match status" value="1"/>
</dbReference>
<keyword evidence="4 7" id="KW-0689">Ribosomal protein</keyword>
<evidence type="ECO:0000256" key="6">
    <source>
        <dbReference type="ARBA" id="ARBA00035207"/>
    </source>
</evidence>
<evidence type="ECO:0000313" key="13">
    <source>
        <dbReference type="Proteomes" id="UP000230208"/>
    </source>
</evidence>
<dbReference type="InterPro" id="IPR036394">
    <property type="entry name" value="Ribosomal_uL22_sf"/>
</dbReference>
<dbReference type="PANTHER" id="PTHR13501:SF8">
    <property type="entry name" value="LARGE RIBOSOMAL SUBUNIT PROTEIN UL22M"/>
    <property type="match status" value="1"/>
</dbReference>
<evidence type="ECO:0000256" key="11">
    <source>
        <dbReference type="SAM" id="MobiDB-lite"/>
    </source>
</evidence>
<feature type="region of interest" description="Disordered" evidence="11">
    <location>
        <begin position="129"/>
        <end position="164"/>
    </location>
</feature>
<evidence type="ECO:0000256" key="2">
    <source>
        <dbReference type="ARBA" id="ARBA00022730"/>
    </source>
</evidence>
<comment type="subunit">
    <text evidence="7 9">Part of the 50S ribosomal subunit.</text>
</comment>
<sequence>MATIKAQLNGLRIAPRKVRILANLVKGKGVNEALGQLEFYVKKSSPSLIKLVNSAIANAENTHHMVRDNLYIKDFLVDEGVKLKRFKPKGFGRVSPLQKKTSLIKLVLAERIVGMKKQAEQVISKKEEIHEHAEKEKRPEMKTEIGKKTSGMGFAKRIFRRKQV</sequence>
<evidence type="ECO:0000256" key="5">
    <source>
        <dbReference type="ARBA" id="ARBA00023274"/>
    </source>
</evidence>
<evidence type="ECO:0000256" key="7">
    <source>
        <dbReference type="HAMAP-Rule" id="MF_01331"/>
    </source>
</evidence>
<comment type="similarity">
    <text evidence="1 7 8">Belongs to the universal ribosomal protein uL22 family.</text>
</comment>
<dbReference type="AlphaFoldDB" id="A0A2H0R7M8"/>
<dbReference type="Gene3D" id="3.90.470.10">
    <property type="entry name" value="Ribosomal protein L22/L17"/>
    <property type="match status" value="1"/>
</dbReference>
<dbReference type="Proteomes" id="UP000230208">
    <property type="component" value="Unassembled WGS sequence"/>
</dbReference>
<accession>A0A2H0R7M8</accession>
<reference evidence="12 13" key="1">
    <citation type="submission" date="2017-09" db="EMBL/GenBank/DDBJ databases">
        <title>Depth-based differentiation of microbial function through sediment-hosted aquifers and enrichment of novel symbionts in the deep terrestrial subsurface.</title>
        <authorList>
            <person name="Probst A.J."/>
            <person name="Ladd B."/>
            <person name="Jarett J.K."/>
            <person name="Geller-Mcgrath D.E."/>
            <person name="Sieber C.M."/>
            <person name="Emerson J.B."/>
            <person name="Anantharaman K."/>
            <person name="Thomas B.C."/>
            <person name="Malmstrom R."/>
            <person name="Stieglmeier M."/>
            <person name="Klingl A."/>
            <person name="Woyke T."/>
            <person name="Ryan C.M."/>
            <person name="Banfield J.F."/>
        </authorList>
    </citation>
    <scope>NUCLEOTIDE SEQUENCE [LARGE SCALE GENOMIC DNA]</scope>
    <source>
        <strain evidence="12">CG10_big_fil_rev_8_21_14_0_10_37_15</strain>
    </source>
</reference>
<name>A0A2H0R7M8_9BACT</name>
<dbReference type="GO" id="GO:0006412">
    <property type="term" value="P:translation"/>
    <property type="evidence" value="ECO:0007669"/>
    <property type="project" value="UniProtKB-UniRule"/>
</dbReference>
<evidence type="ECO:0000256" key="10">
    <source>
        <dbReference type="RuleBase" id="RU004008"/>
    </source>
</evidence>
<dbReference type="CDD" id="cd00336">
    <property type="entry name" value="Ribosomal_L22"/>
    <property type="match status" value="1"/>
</dbReference>
<evidence type="ECO:0000313" key="12">
    <source>
        <dbReference type="EMBL" id="PIR42034.1"/>
    </source>
</evidence>
<evidence type="ECO:0000256" key="8">
    <source>
        <dbReference type="RuleBase" id="RU004005"/>
    </source>
</evidence>
<keyword evidence="5 7" id="KW-0687">Ribonucleoprotein</keyword>
<organism evidence="12 13">
    <name type="scientific">Candidatus Yanofskybacteria bacterium CG10_big_fil_rev_8_21_14_0_10_37_15</name>
    <dbReference type="NCBI Taxonomy" id="1975097"/>
    <lineage>
        <taxon>Bacteria</taxon>
        <taxon>Candidatus Yanofskyibacteriota</taxon>
    </lineage>
</organism>
<comment type="function">
    <text evidence="7 10">This protein binds specifically to 23S rRNA; its binding is stimulated by other ribosomal proteins, e.g., L4, L17, and L20. It is important during the early stages of 50S assembly. It makes multiple contacts with different domains of the 23S rRNA in the assembled 50S subunit and ribosome.</text>
</comment>
<evidence type="ECO:0000256" key="3">
    <source>
        <dbReference type="ARBA" id="ARBA00022884"/>
    </source>
</evidence>
<feature type="compositionally biased region" description="Basic and acidic residues" evidence="11">
    <location>
        <begin position="129"/>
        <end position="147"/>
    </location>
</feature>
<evidence type="ECO:0000256" key="9">
    <source>
        <dbReference type="RuleBase" id="RU004006"/>
    </source>
</evidence>
<dbReference type="InterPro" id="IPR005727">
    <property type="entry name" value="Ribosomal_uL22_bac/chlpt-type"/>
</dbReference>
<dbReference type="SUPFAM" id="SSF54843">
    <property type="entry name" value="Ribosomal protein L22"/>
    <property type="match status" value="1"/>
</dbReference>
<dbReference type="InterPro" id="IPR047867">
    <property type="entry name" value="Ribosomal_uL22_bac/org-type"/>
</dbReference>
<dbReference type="GO" id="GO:0003735">
    <property type="term" value="F:structural constituent of ribosome"/>
    <property type="evidence" value="ECO:0007669"/>
    <property type="project" value="InterPro"/>
</dbReference>
<keyword evidence="2 7" id="KW-0699">rRNA-binding</keyword>
<comment type="caution">
    <text evidence="12">The sequence shown here is derived from an EMBL/GenBank/DDBJ whole genome shotgun (WGS) entry which is preliminary data.</text>
</comment>
<comment type="function">
    <text evidence="7">The globular domain of the protein is located near the polypeptide exit tunnel on the outside of the subunit, while an extended beta-hairpin is found that lines the wall of the exit tunnel in the center of the 70S ribosome.</text>
</comment>
<gene>
    <name evidence="7" type="primary">rplV</name>
    <name evidence="12" type="ORF">COV30_00475</name>
</gene>
<dbReference type="EMBL" id="PCXP01000007">
    <property type="protein sequence ID" value="PIR42034.1"/>
    <property type="molecule type" value="Genomic_DNA"/>
</dbReference>
<protein>
    <recommendedName>
        <fullName evidence="6 7">Large ribosomal subunit protein uL22</fullName>
    </recommendedName>
</protein>
<dbReference type="GO" id="GO:0019843">
    <property type="term" value="F:rRNA binding"/>
    <property type="evidence" value="ECO:0007669"/>
    <property type="project" value="UniProtKB-UniRule"/>
</dbReference>
<dbReference type="HAMAP" id="MF_01331_B">
    <property type="entry name" value="Ribosomal_uL22_B"/>
    <property type="match status" value="1"/>
</dbReference>
<dbReference type="PANTHER" id="PTHR13501">
    <property type="entry name" value="CHLOROPLAST 50S RIBOSOMAL PROTEIN L22-RELATED"/>
    <property type="match status" value="1"/>
</dbReference>
<dbReference type="InterPro" id="IPR001063">
    <property type="entry name" value="Ribosomal_uL22"/>
</dbReference>
<proteinExistence type="inferred from homology"/>
<keyword evidence="3 7" id="KW-0694">RNA-binding</keyword>
<dbReference type="Pfam" id="PF00237">
    <property type="entry name" value="Ribosomal_L22"/>
    <property type="match status" value="1"/>
</dbReference>
<evidence type="ECO:0000256" key="4">
    <source>
        <dbReference type="ARBA" id="ARBA00022980"/>
    </source>
</evidence>